<gene>
    <name evidence="1" type="ORF">JYU34_010370</name>
</gene>
<accession>A0ABQ7QJ63</accession>
<dbReference type="EMBL" id="JAHIBW010000014">
    <property type="protein sequence ID" value="KAG7304953.1"/>
    <property type="molecule type" value="Genomic_DNA"/>
</dbReference>
<dbReference type="Proteomes" id="UP000823941">
    <property type="component" value="Chromosome 14"/>
</dbReference>
<sequence>MALSDTCKESLFIRKFMLEMFGITPKICIFNDNQSAIKLCKNFMFHSRTKHIDIRHHFIKEIVNNGIVQVRYLSTNDMLADVLTKALCKEKHCKFVNLMLK</sequence>
<evidence type="ECO:0000313" key="2">
    <source>
        <dbReference type="Proteomes" id="UP000823941"/>
    </source>
</evidence>
<organism evidence="1 2">
    <name type="scientific">Plutella xylostella</name>
    <name type="common">Diamondback moth</name>
    <name type="synonym">Plutella maculipennis</name>
    <dbReference type="NCBI Taxonomy" id="51655"/>
    <lineage>
        <taxon>Eukaryota</taxon>
        <taxon>Metazoa</taxon>
        <taxon>Ecdysozoa</taxon>
        <taxon>Arthropoda</taxon>
        <taxon>Hexapoda</taxon>
        <taxon>Insecta</taxon>
        <taxon>Pterygota</taxon>
        <taxon>Neoptera</taxon>
        <taxon>Endopterygota</taxon>
        <taxon>Lepidoptera</taxon>
        <taxon>Glossata</taxon>
        <taxon>Ditrysia</taxon>
        <taxon>Yponomeutoidea</taxon>
        <taxon>Plutellidae</taxon>
        <taxon>Plutella</taxon>
    </lineage>
</organism>
<comment type="caution">
    <text evidence="1">The sequence shown here is derived from an EMBL/GenBank/DDBJ whole genome shotgun (WGS) entry which is preliminary data.</text>
</comment>
<name>A0ABQ7QJ63_PLUXY</name>
<evidence type="ECO:0000313" key="1">
    <source>
        <dbReference type="EMBL" id="KAG7304953.1"/>
    </source>
</evidence>
<dbReference type="CDD" id="cd09272">
    <property type="entry name" value="RNase_HI_RT_Ty1"/>
    <property type="match status" value="1"/>
</dbReference>
<reference evidence="1 2" key="1">
    <citation type="submission" date="2021-06" db="EMBL/GenBank/DDBJ databases">
        <title>A haploid diamondback moth (Plutella xylostella L.) genome assembly resolves 31 chromosomes and identifies a diamide resistance mutation.</title>
        <authorList>
            <person name="Ward C.M."/>
            <person name="Perry K.D."/>
            <person name="Baker G."/>
            <person name="Powis K."/>
            <person name="Heckel D.G."/>
            <person name="Baxter S.W."/>
        </authorList>
    </citation>
    <scope>NUCLEOTIDE SEQUENCE [LARGE SCALE GENOMIC DNA]</scope>
    <source>
        <strain evidence="1 2">LV</strain>
        <tissue evidence="1">Single pupa</tissue>
    </source>
</reference>
<protein>
    <recommendedName>
        <fullName evidence="3">Retrovirus-related Pol polyprotein from transposon TNT 1-94</fullName>
    </recommendedName>
</protein>
<keyword evidence="2" id="KW-1185">Reference proteome</keyword>
<proteinExistence type="predicted"/>
<evidence type="ECO:0008006" key="3">
    <source>
        <dbReference type="Google" id="ProtNLM"/>
    </source>
</evidence>